<dbReference type="Gene3D" id="3.30.465.10">
    <property type="match status" value="1"/>
</dbReference>
<dbReference type="SUPFAM" id="SSF56176">
    <property type="entry name" value="FAD-binding/transporter-associated domain-like"/>
    <property type="match status" value="1"/>
</dbReference>
<keyword evidence="4 12" id="KW-0812">Transmembrane</keyword>
<reference evidence="16 17" key="1">
    <citation type="submission" date="2019-11" db="EMBL/GenBank/DDBJ databases">
        <authorList>
            <person name="Holert J."/>
        </authorList>
    </citation>
    <scope>NUCLEOTIDE SEQUENCE [LARGE SCALE GENOMIC DNA]</scope>
    <source>
        <strain evidence="16">BC5_2</strain>
    </source>
</reference>
<evidence type="ECO:0000256" key="8">
    <source>
        <dbReference type="ARBA" id="ARBA00023136"/>
    </source>
</evidence>
<dbReference type="EMBL" id="CACSII010000017">
    <property type="protein sequence ID" value="CAA0113762.1"/>
    <property type="molecule type" value="Genomic_DNA"/>
</dbReference>
<comment type="subcellular location">
    <subcellularLocation>
        <location evidence="1">Cell membrane</location>
        <topology evidence="1">Multi-pass membrane protein</topology>
    </subcellularLocation>
</comment>
<evidence type="ECO:0000256" key="5">
    <source>
        <dbReference type="ARBA" id="ARBA00022737"/>
    </source>
</evidence>
<dbReference type="InterPro" id="IPR036318">
    <property type="entry name" value="FAD-bd_PCMH-like_sf"/>
</dbReference>
<dbReference type="Pfam" id="PF00571">
    <property type="entry name" value="CBS"/>
    <property type="match status" value="1"/>
</dbReference>
<dbReference type="InterPro" id="IPR044751">
    <property type="entry name" value="Ion_transp-like_CBS"/>
</dbReference>
<keyword evidence="7 11" id="KW-0129">CBS domain</keyword>
<evidence type="ECO:0000256" key="6">
    <source>
        <dbReference type="ARBA" id="ARBA00022989"/>
    </source>
</evidence>
<dbReference type="Gene3D" id="3.10.580.10">
    <property type="entry name" value="CBS-domain"/>
    <property type="match status" value="1"/>
</dbReference>
<dbReference type="InterPro" id="IPR002550">
    <property type="entry name" value="CNNM"/>
</dbReference>
<keyword evidence="3" id="KW-1003">Cell membrane</keyword>
<evidence type="ECO:0000256" key="9">
    <source>
        <dbReference type="ARBA" id="ARBA00037273"/>
    </source>
</evidence>
<dbReference type="InterPro" id="IPR016169">
    <property type="entry name" value="FAD-bd_PCMH_sub2"/>
</dbReference>
<dbReference type="CDD" id="cd04590">
    <property type="entry name" value="CBS_pair_CorC_HlyC_assoc"/>
    <property type="match status" value="1"/>
</dbReference>
<dbReference type="Proteomes" id="UP000434580">
    <property type="component" value="Unassembled WGS sequence"/>
</dbReference>
<feature type="transmembrane region" description="Helical" evidence="13">
    <location>
        <begin position="101"/>
        <end position="128"/>
    </location>
</feature>
<dbReference type="PROSITE" id="PS51371">
    <property type="entry name" value="CBS"/>
    <property type="match status" value="1"/>
</dbReference>
<evidence type="ECO:0000256" key="4">
    <source>
        <dbReference type="ARBA" id="ARBA00022692"/>
    </source>
</evidence>
<organism evidence="16 17">
    <name type="scientific">BD1-7 clade bacterium</name>
    <dbReference type="NCBI Taxonomy" id="2029982"/>
    <lineage>
        <taxon>Bacteria</taxon>
        <taxon>Pseudomonadati</taxon>
        <taxon>Pseudomonadota</taxon>
        <taxon>Gammaproteobacteria</taxon>
        <taxon>Cellvibrionales</taxon>
        <taxon>Spongiibacteraceae</taxon>
        <taxon>BD1-7 clade</taxon>
    </lineage>
</organism>
<comment type="similarity">
    <text evidence="2">Belongs to the UPF0053 family.</text>
</comment>
<evidence type="ECO:0000256" key="1">
    <source>
        <dbReference type="ARBA" id="ARBA00004651"/>
    </source>
</evidence>
<feature type="domain" description="CNNM transmembrane" evidence="15">
    <location>
        <begin position="1"/>
        <end position="163"/>
    </location>
</feature>
<keyword evidence="8 12" id="KW-0472">Membrane</keyword>
<evidence type="ECO:0000256" key="12">
    <source>
        <dbReference type="PROSITE-ProRule" id="PRU01193"/>
    </source>
</evidence>
<feature type="domain" description="CBS" evidence="14">
    <location>
        <begin position="246"/>
        <end position="302"/>
    </location>
</feature>
<evidence type="ECO:0000259" key="15">
    <source>
        <dbReference type="PROSITE" id="PS51846"/>
    </source>
</evidence>
<feature type="transmembrane region" description="Helical" evidence="13">
    <location>
        <begin position="63"/>
        <end position="80"/>
    </location>
</feature>
<dbReference type="PANTHER" id="PTHR22777:SF32">
    <property type="entry name" value="UPF0053 INNER MEMBRANE PROTEIN YFJD"/>
    <property type="match status" value="1"/>
</dbReference>
<comment type="function">
    <text evidence="9">Plays a role in the transport of magnesium and cobalt ions.</text>
</comment>
<evidence type="ECO:0000256" key="11">
    <source>
        <dbReference type="PROSITE-ProRule" id="PRU00703"/>
    </source>
</evidence>
<keyword evidence="6 12" id="KW-1133">Transmembrane helix</keyword>
<dbReference type="SUPFAM" id="SSF54631">
    <property type="entry name" value="CBS-domain pair"/>
    <property type="match status" value="1"/>
</dbReference>
<evidence type="ECO:0000256" key="3">
    <source>
        <dbReference type="ARBA" id="ARBA00022475"/>
    </source>
</evidence>
<dbReference type="AlphaFoldDB" id="A0A5S9Q9C0"/>
<evidence type="ECO:0000256" key="2">
    <source>
        <dbReference type="ARBA" id="ARBA00006337"/>
    </source>
</evidence>
<dbReference type="Pfam" id="PF03471">
    <property type="entry name" value="CorC_HlyC"/>
    <property type="match status" value="1"/>
</dbReference>
<dbReference type="GO" id="GO:0005886">
    <property type="term" value="C:plasma membrane"/>
    <property type="evidence" value="ECO:0007669"/>
    <property type="project" value="UniProtKB-SubCell"/>
</dbReference>
<dbReference type="InterPro" id="IPR000644">
    <property type="entry name" value="CBS_dom"/>
</dbReference>
<evidence type="ECO:0000313" key="17">
    <source>
        <dbReference type="Proteomes" id="UP000434580"/>
    </source>
</evidence>
<evidence type="ECO:0000313" key="16">
    <source>
        <dbReference type="EMBL" id="CAA0113762.1"/>
    </source>
</evidence>
<sequence>MLSLNRYRLRHLSKNNHKSAKRASELLERPERLIGMILIGNNLVNIVASTIATVIALRLYGDAGLAIAPVVLTIIILIFAEITPKTIAAYYPERFAFPASFLLKWLLIIFYPFVWAMNAITGVILRLFGIRANSTDSDHISSEELRTIVDEAGDLIPDRHQGMLLNILDLEHATVEDIMVPRNEIYGIDINNGEEVILSLLQNCEYTRIPVYEDDIDNIIGILHMRNVGKLLGRDEGFSKELFREAIREPVFTPDLSGLHQQLVNFQKEKRRIAIVVDEYGSVMGLVTLEDILEEIVGEFTSNLIEDSDDFDDQDDGSVIIQGSATLRDINRHTGWKLPIDGPKTLNGLILEHLQTFPQANASVRLGDYVIEVQKLENNVIDTAKVFKIAR</sequence>
<dbReference type="InterPro" id="IPR005170">
    <property type="entry name" value="Transptr-assoc_dom"/>
</dbReference>
<protein>
    <recommendedName>
        <fullName evidence="10">Magnesium and cobalt efflux protein CorC</fullName>
    </recommendedName>
</protein>
<proteinExistence type="inferred from homology"/>
<evidence type="ECO:0000256" key="13">
    <source>
        <dbReference type="SAM" id="Phobius"/>
    </source>
</evidence>
<dbReference type="PANTHER" id="PTHR22777">
    <property type="entry name" value="HEMOLYSIN-RELATED"/>
    <property type="match status" value="1"/>
</dbReference>
<gene>
    <name evidence="16" type="ORF">DPBNPPHM_01729</name>
</gene>
<keyword evidence="5" id="KW-0677">Repeat</keyword>
<evidence type="ECO:0000256" key="7">
    <source>
        <dbReference type="ARBA" id="ARBA00023122"/>
    </source>
</evidence>
<dbReference type="InterPro" id="IPR046342">
    <property type="entry name" value="CBS_dom_sf"/>
</dbReference>
<feature type="transmembrane region" description="Helical" evidence="13">
    <location>
        <begin position="33"/>
        <end position="57"/>
    </location>
</feature>
<accession>A0A5S9Q9C0</accession>
<dbReference type="FunFam" id="3.10.580.10:FF:000002">
    <property type="entry name" value="Magnesium/cobalt efflux protein CorC"/>
    <property type="match status" value="1"/>
</dbReference>
<dbReference type="Pfam" id="PF01595">
    <property type="entry name" value="CNNM"/>
    <property type="match status" value="1"/>
</dbReference>
<dbReference type="PROSITE" id="PS51846">
    <property type="entry name" value="CNNM"/>
    <property type="match status" value="1"/>
</dbReference>
<evidence type="ECO:0000256" key="10">
    <source>
        <dbReference type="ARBA" id="ARBA00040729"/>
    </source>
</evidence>
<dbReference type="GO" id="GO:0050660">
    <property type="term" value="F:flavin adenine dinucleotide binding"/>
    <property type="evidence" value="ECO:0007669"/>
    <property type="project" value="InterPro"/>
</dbReference>
<evidence type="ECO:0000259" key="14">
    <source>
        <dbReference type="PROSITE" id="PS51371"/>
    </source>
</evidence>
<dbReference type="SMART" id="SM01091">
    <property type="entry name" value="CorC_HlyC"/>
    <property type="match status" value="1"/>
</dbReference>
<name>A0A5S9Q9C0_9GAMM</name>